<keyword evidence="2" id="KW-1185">Reference proteome</keyword>
<proteinExistence type="predicted"/>
<comment type="caution">
    <text evidence="1">The sequence shown here is derived from an EMBL/GenBank/DDBJ whole genome shotgun (WGS) entry which is preliminary data.</text>
</comment>
<evidence type="ECO:0000313" key="1">
    <source>
        <dbReference type="EMBL" id="KAG1293578.1"/>
    </source>
</evidence>
<dbReference type="AlphaFoldDB" id="A0A9P7BJU1"/>
<gene>
    <name evidence="1" type="ORF">G6F64_013534</name>
</gene>
<organism evidence="1 2">
    <name type="scientific">Rhizopus oryzae</name>
    <name type="common">Mucormycosis agent</name>
    <name type="synonym">Rhizopus arrhizus var. delemar</name>
    <dbReference type="NCBI Taxonomy" id="64495"/>
    <lineage>
        <taxon>Eukaryota</taxon>
        <taxon>Fungi</taxon>
        <taxon>Fungi incertae sedis</taxon>
        <taxon>Mucoromycota</taxon>
        <taxon>Mucoromycotina</taxon>
        <taxon>Mucoromycetes</taxon>
        <taxon>Mucorales</taxon>
        <taxon>Mucorineae</taxon>
        <taxon>Rhizopodaceae</taxon>
        <taxon>Rhizopus</taxon>
    </lineage>
</organism>
<dbReference type="Proteomes" id="UP000716291">
    <property type="component" value="Unassembled WGS sequence"/>
</dbReference>
<dbReference type="EMBL" id="JAANQT010005727">
    <property type="protein sequence ID" value="KAG1293578.1"/>
    <property type="molecule type" value="Genomic_DNA"/>
</dbReference>
<sequence length="150" mass="17321">MIPSYSYVSLTYPKDDANILFCTYESCQLPRYRKHDQALALRQAGVDLNDDSFPSFVAVQQMAVVSVGAALAQMMLDEDKRELFKYRAEQDCTHEDGVYRDIFDAKDSNRKHINNHPLLGDEFKSFIQAYSPSHNYSGYHTWSLLLYPHN</sequence>
<accession>A0A9P7BJU1</accession>
<protein>
    <submittedName>
        <fullName evidence="1">Uncharacterized protein</fullName>
    </submittedName>
</protein>
<evidence type="ECO:0000313" key="2">
    <source>
        <dbReference type="Proteomes" id="UP000716291"/>
    </source>
</evidence>
<name>A0A9P7BJU1_RHIOR</name>
<reference evidence="1" key="1">
    <citation type="journal article" date="2020" name="Microb. Genom.">
        <title>Genetic diversity of clinical and environmental Mucorales isolates obtained from an investigation of mucormycosis cases among solid organ transplant recipients.</title>
        <authorList>
            <person name="Nguyen M.H."/>
            <person name="Kaul D."/>
            <person name="Muto C."/>
            <person name="Cheng S.J."/>
            <person name="Richter R.A."/>
            <person name="Bruno V.M."/>
            <person name="Liu G."/>
            <person name="Beyhan S."/>
            <person name="Sundermann A.J."/>
            <person name="Mounaud S."/>
            <person name="Pasculle A.W."/>
            <person name="Nierman W.C."/>
            <person name="Driscoll E."/>
            <person name="Cumbie R."/>
            <person name="Clancy C.J."/>
            <person name="Dupont C.L."/>
        </authorList>
    </citation>
    <scope>NUCLEOTIDE SEQUENCE</scope>
    <source>
        <strain evidence="1">GL11</strain>
    </source>
</reference>